<dbReference type="EMBL" id="JAUSUZ010000001">
    <property type="protein sequence ID" value="MDQ0363386.1"/>
    <property type="molecule type" value="Genomic_DNA"/>
</dbReference>
<sequence length="79" mass="8181">MTITTSDVDDVLAACIAAGLPHPRGIVTDGTAIRFHMATAADVDTYAERLDASPVVDGDQTLVEFASDGHQIIITGPTA</sequence>
<proteinExistence type="predicted"/>
<name>A0AAE3VTG4_9ACTN</name>
<reference evidence="1 2" key="1">
    <citation type="submission" date="2023-07" db="EMBL/GenBank/DDBJ databases">
        <title>Sequencing the genomes of 1000 actinobacteria strains.</title>
        <authorList>
            <person name="Klenk H.-P."/>
        </authorList>
    </citation>
    <scope>NUCLEOTIDE SEQUENCE [LARGE SCALE GENOMIC DNA]</scope>
    <source>
        <strain evidence="1 2">DSM 44709</strain>
    </source>
</reference>
<organism evidence="1 2">
    <name type="scientific">Catenuloplanes indicus</name>
    <dbReference type="NCBI Taxonomy" id="137267"/>
    <lineage>
        <taxon>Bacteria</taxon>
        <taxon>Bacillati</taxon>
        <taxon>Actinomycetota</taxon>
        <taxon>Actinomycetes</taxon>
        <taxon>Micromonosporales</taxon>
        <taxon>Micromonosporaceae</taxon>
        <taxon>Catenuloplanes</taxon>
    </lineage>
</organism>
<dbReference type="Proteomes" id="UP001240236">
    <property type="component" value="Unassembled WGS sequence"/>
</dbReference>
<protein>
    <submittedName>
        <fullName evidence="1">Uncharacterized protein</fullName>
    </submittedName>
</protein>
<evidence type="ECO:0000313" key="1">
    <source>
        <dbReference type="EMBL" id="MDQ0363386.1"/>
    </source>
</evidence>
<dbReference type="RefSeq" id="WP_307233976.1">
    <property type="nucleotide sequence ID" value="NZ_JAUSUZ010000001.1"/>
</dbReference>
<evidence type="ECO:0000313" key="2">
    <source>
        <dbReference type="Proteomes" id="UP001240236"/>
    </source>
</evidence>
<dbReference type="AlphaFoldDB" id="A0AAE3VTG4"/>
<comment type="caution">
    <text evidence="1">The sequence shown here is derived from an EMBL/GenBank/DDBJ whole genome shotgun (WGS) entry which is preliminary data.</text>
</comment>
<keyword evidence="2" id="KW-1185">Reference proteome</keyword>
<accession>A0AAE3VTG4</accession>
<gene>
    <name evidence="1" type="ORF">J2S42_000055</name>
</gene>